<evidence type="ECO:0000313" key="2">
    <source>
        <dbReference type="Proteomes" id="UP001162162"/>
    </source>
</evidence>
<comment type="caution">
    <text evidence="1">The sequence shown here is derived from an EMBL/GenBank/DDBJ whole genome shotgun (WGS) entry which is preliminary data.</text>
</comment>
<accession>A0AAV8YFG8</accession>
<dbReference type="EMBL" id="JAPWTK010000114">
    <property type="protein sequence ID" value="KAJ8949621.1"/>
    <property type="molecule type" value="Genomic_DNA"/>
</dbReference>
<sequence>MTEESVEMIRQVITDNPRTEITHLSQQVKLPYTTCKRILKDDLEFHPYRQQVKLPYTTCKRILKDDLEFHPYRLNWSEGRWEQKEDCWTYFLNGTLNAERYRLEILTPCVQMLHDGKLQEGYIQQDGARPHITMEMITYIDEFFEDFIISLCRQYAD</sequence>
<dbReference type="AlphaFoldDB" id="A0AAV8YFG8"/>
<organism evidence="1 2">
    <name type="scientific">Aromia moschata</name>
    <dbReference type="NCBI Taxonomy" id="1265417"/>
    <lineage>
        <taxon>Eukaryota</taxon>
        <taxon>Metazoa</taxon>
        <taxon>Ecdysozoa</taxon>
        <taxon>Arthropoda</taxon>
        <taxon>Hexapoda</taxon>
        <taxon>Insecta</taxon>
        <taxon>Pterygota</taxon>
        <taxon>Neoptera</taxon>
        <taxon>Endopterygota</taxon>
        <taxon>Coleoptera</taxon>
        <taxon>Polyphaga</taxon>
        <taxon>Cucujiformia</taxon>
        <taxon>Chrysomeloidea</taxon>
        <taxon>Cerambycidae</taxon>
        <taxon>Cerambycinae</taxon>
        <taxon>Callichromatini</taxon>
        <taxon>Aromia</taxon>
    </lineage>
</organism>
<dbReference type="Proteomes" id="UP001162162">
    <property type="component" value="Unassembled WGS sequence"/>
</dbReference>
<dbReference type="PANTHER" id="PTHR47326:SF1">
    <property type="entry name" value="HTH PSQ-TYPE DOMAIN-CONTAINING PROTEIN"/>
    <property type="match status" value="1"/>
</dbReference>
<keyword evidence="2" id="KW-1185">Reference proteome</keyword>
<name>A0AAV8YFG8_9CUCU</name>
<dbReference type="PANTHER" id="PTHR47326">
    <property type="entry name" value="TRANSPOSABLE ELEMENT TC3 TRANSPOSASE-LIKE PROTEIN"/>
    <property type="match status" value="1"/>
</dbReference>
<proteinExistence type="predicted"/>
<evidence type="ECO:0000313" key="1">
    <source>
        <dbReference type="EMBL" id="KAJ8949621.1"/>
    </source>
</evidence>
<gene>
    <name evidence="1" type="ORF">NQ318_007384</name>
</gene>
<protein>
    <recommendedName>
        <fullName evidence="3">Transposase</fullName>
    </recommendedName>
</protein>
<evidence type="ECO:0008006" key="3">
    <source>
        <dbReference type="Google" id="ProtNLM"/>
    </source>
</evidence>
<reference evidence="1" key="1">
    <citation type="journal article" date="2023" name="Insect Mol. Biol.">
        <title>Genome sequencing provides insights into the evolution of gene families encoding plant cell wall-degrading enzymes in longhorned beetles.</title>
        <authorList>
            <person name="Shin N.R."/>
            <person name="Okamura Y."/>
            <person name="Kirsch R."/>
            <person name="Pauchet Y."/>
        </authorList>
    </citation>
    <scope>NUCLEOTIDE SEQUENCE</scope>
    <source>
        <strain evidence="1">AMC_N1</strain>
    </source>
</reference>